<dbReference type="PANTHER" id="PTHR47264:SF3">
    <property type="entry name" value="SYNAPTOTAGMIN-5 ISOFORM X1"/>
    <property type="match status" value="1"/>
</dbReference>
<reference evidence="3 4" key="1">
    <citation type="submission" date="2020-08" db="EMBL/GenBank/DDBJ databases">
        <title>Plant Genome Project.</title>
        <authorList>
            <person name="Zhang R.-G."/>
        </authorList>
    </citation>
    <scope>NUCLEOTIDE SEQUENCE [LARGE SCALE GENOMIC DNA]</scope>
    <source>
        <tissue evidence="3">Rhizome</tissue>
    </source>
</reference>
<dbReference type="AlphaFoldDB" id="A0A8J5GVC4"/>
<dbReference type="EMBL" id="JACMSC010000009">
    <property type="protein sequence ID" value="KAG6506953.1"/>
    <property type="molecule type" value="Genomic_DNA"/>
</dbReference>
<gene>
    <name evidence="3" type="ORF">ZIOFF_032287</name>
</gene>
<accession>A0A8J5GVC4</accession>
<evidence type="ECO:0000313" key="3">
    <source>
        <dbReference type="EMBL" id="KAG6506953.1"/>
    </source>
</evidence>
<protein>
    <recommendedName>
        <fullName evidence="2">C2 domain-containing protein</fullName>
    </recommendedName>
</protein>
<dbReference type="Pfam" id="PF00168">
    <property type="entry name" value="C2"/>
    <property type="match status" value="3"/>
</dbReference>
<dbReference type="InterPro" id="IPR035892">
    <property type="entry name" value="C2_domain_sf"/>
</dbReference>
<organism evidence="3 4">
    <name type="scientific">Zingiber officinale</name>
    <name type="common">Ginger</name>
    <name type="synonym">Amomum zingiber</name>
    <dbReference type="NCBI Taxonomy" id="94328"/>
    <lineage>
        <taxon>Eukaryota</taxon>
        <taxon>Viridiplantae</taxon>
        <taxon>Streptophyta</taxon>
        <taxon>Embryophyta</taxon>
        <taxon>Tracheophyta</taxon>
        <taxon>Spermatophyta</taxon>
        <taxon>Magnoliopsida</taxon>
        <taxon>Liliopsida</taxon>
        <taxon>Zingiberales</taxon>
        <taxon>Zingiberaceae</taxon>
        <taxon>Zingiber</taxon>
    </lineage>
</organism>
<dbReference type="CDD" id="cd21669">
    <property type="entry name" value="SMP_SF"/>
    <property type="match status" value="1"/>
</dbReference>
<feature type="domain" description="C2" evidence="2">
    <location>
        <begin position="507"/>
        <end position="625"/>
    </location>
</feature>
<comment type="caution">
    <text evidence="3">The sequence shown here is derived from an EMBL/GenBank/DDBJ whole genome shotgun (WGS) entry which is preliminary data.</text>
</comment>
<dbReference type="Gene3D" id="2.60.40.150">
    <property type="entry name" value="C2 domain"/>
    <property type="match status" value="3"/>
</dbReference>
<evidence type="ECO:0000313" key="4">
    <source>
        <dbReference type="Proteomes" id="UP000734854"/>
    </source>
</evidence>
<dbReference type="SMART" id="SM00239">
    <property type="entry name" value="C2"/>
    <property type="match status" value="3"/>
</dbReference>
<name>A0A8J5GVC4_ZINOF</name>
<dbReference type="InterPro" id="IPR000008">
    <property type="entry name" value="C2_dom"/>
</dbReference>
<dbReference type="CDD" id="cd00030">
    <property type="entry name" value="C2"/>
    <property type="match status" value="2"/>
</dbReference>
<proteinExistence type="predicted"/>
<dbReference type="PROSITE" id="PS50004">
    <property type="entry name" value="C2"/>
    <property type="match status" value="2"/>
</dbReference>
<feature type="transmembrane region" description="Helical" evidence="1">
    <location>
        <begin position="28"/>
        <end position="46"/>
    </location>
</feature>
<dbReference type="SUPFAM" id="SSF49562">
    <property type="entry name" value="C2 domain (Calcium/lipid-binding domain, CaLB)"/>
    <property type="match status" value="3"/>
</dbReference>
<dbReference type="PANTHER" id="PTHR47264">
    <property type="entry name" value="OS01G0128800 PROTEIN"/>
    <property type="match status" value="1"/>
</dbReference>
<keyword evidence="1" id="KW-0812">Transmembrane</keyword>
<evidence type="ECO:0000259" key="2">
    <source>
        <dbReference type="PROSITE" id="PS50004"/>
    </source>
</evidence>
<evidence type="ECO:0000256" key="1">
    <source>
        <dbReference type="SAM" id="Phobius"/>
    </source>
</evidence>
<feature type="domain" description="C2" evidence="2">
    <location>
        <begin position="643"/>
        <end position="777"/>
    </location>
</feature>
<keyword evidence="1" id="KW-1133">Transmembrane helix</keyword>
<dbReference type="Proteomes" id="UP000734854">
    <property type="component" value="Unassembled WGS sequence"/>
</dbReference>
<keyword evidence="4" id="KW-1185">Reference proteome</keyword>
<keyword evidence="1" id="KW-0472">Membrane</keyword>
<sequence>MARRIWKRFQAKEASVELPNQLIQDKPLLPFLILLFLFAWAVERWLVPFSNWVPLAAAVWATIQYGEFQRRQLVEDMNKRWKLLVLNTSPTTPLEPCEWLNKLLVEVWPNYMEPRLSKRFFSMVEVLVERGLGQRPKEFMIDGASLPLLCLLFPYVVEVRMLKDRKLKLIEKIELQQFSLGSCPPNFGRNGMQWITSGDQQVMRLGFDWDSVGTSILLHAKLALGTARIIINSIHIKGDVRNFLLILISEGSSGRYEDIPLLLRPILDGQAVLYSFESTPDIRVSVAFGSGGCQTLPETELPGVRSWLVKLFTESITKLLVEPRCHCYSLPIVDLHKKAVGGVLSVTVVSASNLDKINLTVNNSETCQSSSGSIQLPGNLGNKALQTFIKVEIGNLTRRTIVCDGLNPRWDTTFNMMLHGETGILKFYLYESNGSSMNSNYWTSCEIKMKYVADDSTMFWAIGQGSGMVAKQAENCGTEVEMTIPFEGPFSHAELTVRLVLREWQFSDGSTILSKSVPHYLQTRTERKLKVTVLEGRNLATKDKSGKCDPYVKLQYGKASYRTKTIPNNASPVWNHEFNFDEIGSSSEYLEIRCYNTNIFGDENIGSARVNMEGISEGSSRDDWIPLERVNSGEVKLLIEVVKNDDDEISKNPGMKQGSGWIELVLIEAKDLVAADVRGTSDPFVRVHYGTSKKRTKFVAHIRALLENNLAIYTFTFQVIYKTLNPEWNQTLEFPDTSSPLTLHVKDHNTVLPTSSIGYCTVEYEGLLPNQTADKWIPLQGVKNGEIHVKITRKRPEVQKKSSLDTPISSFDKAHNISTQMRDMLKQLQCLIDKGDLEALSLALSEVKNAEDDQEKYMIQLESEKALMISKIDELGHEVTRAFSDPANYNT</sequence>